<organism evidence="3 4">
    <name type="scientific">Pseudonocardia kongjuensis</name>
    <dbReference type="NCBI Taxonomy" id="102227"/>
    <lineage>
        <taxon>Bacteria</taxon>
        <taxon>Bacillati</taxon>
        <taxon>Actinomycetota</taxon>
        <taxon>Actinomycetes</taxon>
        <taxon>Pseudonocardiales</taxon>
        <taxon>Pseudonocardiaceae</taxon>
        <taxon>Pseudonocardia</taxon>
    </lineage>
</organism>
<sequence>MPDPSLQRGHSWAKLLSNGSTSTEKTDTEPDVDPARYGMTHAGRPGMTAHRSAAGKGGTSHGHEDRYYSVRPRPTEHCSVRTPGRCVMKVLADFSTLFRIAVTCLLLGFVAGAVVACSLAAGAGGEPSGTVTSAGVNPGKEAAP</sequence>
<feature type="region of interest" description="Disordered" evidence="1">
    <location>
        <begin position="124"/>
        <end position="144"/>
    </location>
</feature>
<feature type="transmembrane region" description="Helical" evidence="2">
    <location>
        <begin position="97"/>
        <end position="121"/>
    </location>
</feature>
<gene>
    <name evidence="3" type="ORF">GCM10009613_45960</name>
</gene>
<evidence type="ECO:0000313" key="3">
    <source>
        <dbReference type="EMBL" id="GAA1395733.1"/>
    </source>
</evidence>
<evidence type="ECO:0000256" key="2">
    <source>
        <dbReference type="SAM" id="Phobius"/>
    </source>
</evidence>
<feature type="compositionally biased region" description="Basic and acidic residues" evidence="1">
    <location>
        <begin position="61"/>
        <end position="76"/>
    </location>
</feature>
<keyword evidence="2" id="KW-0472">Membrane</keyword>
<dbReference type="Proteomes" id="UP001501414">
    <property type="component" value="Unassembled WGS sequence"/>
</dbReference>
<dbReference type="EMBL" id="BAAAJK010000030">
    <property type="protein sequence ID" value="GAA1395733.1"/>
    <property type="molecule type" value="Genomic_DNA"/>
</dbReference>
<proteinExistence type="predicted"/>
<evidence type="ECO:0000313" key="4">
    <source>
        <dbReference type="Proteomes" id="UP001501414"/>
    </source>
</evidence>
<accession>A0ABP4IPX3</accession>
<feature type="region of interest" description="Disordered" evidence="1">
    <location>
        <begin position="1"/>
        <end position="76"/>
    </location>
</feature>
<keyword evidence="2" id="KW-1133">Transmembrane helix</keyword>
<reference evidence="4" key="1">
    <citation type="journal article" date="2019" name="Int. J. Syst. Evol. Microbiol.">
        <title>The Global Catalogue of Microorganisms (GCM) 10K type strain sequencing project: providing services to taxonomists for standard genome sequencing and annotation.</title>
        <authorList>
            <consortium name="The Broad Institute Genomics Platform"/>
            <consortium name="The Broad Institute Genome Sequencing Center for Infectious Disease"/>
            <person name="Wu L."/>
            <person name="Ma J."/>
        </authorList>
    </citation>
    <scope>NUCLEOTIDE SEQUENCE [LARGE SCALE GENOMIC DNA]</scope>
    <source>
        <strain evidence="4">JCM 11896</strain>
    </source>
</reference>
<keyword evidence="4" id="KW-1185">Reference proteome</keyword>
<comment type="caution">
    <text evidence="3">The sequence shown here is derived from an EMBL/GenBank/DDBJ whole genome shotgun (WGS) entry which is preliminary data.</text>
</comment>
<evidence type="ECO:0000256" key="1">
    <source>
        <dbReference type="SAM" id="MobiDB-lite"/>
    </source>
</evidence>
<name>A0ABP4IPX3_9PSEU</name>
<protein>
    <submittedName>
        <fullName evidence="3">Uncharacterized protein</fullName>
    </submittedName>
</protein>
<keyword evidence="2" id="KW-0812">Transmembrane</keyword>